<protein>
    <submittedName>
        <fullName evidence="1">Uncharacterized protein</fullName>
    </submittedName>
</protein>
<feature type="non-terminal residue" evidence="1">
    <location>
        <position position="1"/>
    </location>
</feature>
<name>A0A146KA76_9EUKA</name>
<accession>A0A146KA76</accession>
<organism evidence="1">
    <name type="scientific">Trepomonas sp. PC1</name>
    <dbReference type="NCBI Taxonomy" id="1076344"/>
    <lineage>
        <taxon>Eukaryota</taxon>
        <taxon>Metamonada</taxon>
        <taxon>Diplomonadida</taxon>
        <taxon>Hexamitidae</taxon>
        <taxon>Hexamitinae</taxon>
        <taxon>Trepomonas</taxon>
    </lineage>
</organism>
<reference evidence="1" key="1">
    <citation type="submission" date="2015-07" db="EMBL/GenBank/DDBJ databases">
        <title>Adaptation to a free-living lifestyle via gene acquisitions in the diplomonad Trepomonas sp. PC1.</title>
        <authorList>
            <person name="Xu F."/>
            <person name="Jerlstrom-Hultqvist J."/>
            <person name="Kolisko M."/>
            <person name="Simpson A.G.B."/>
            <person name="Roger A.J."/>
            <person name="Svard S.G."/>
            <person name="Andersson J.O."/>
        </authorList>
    </citation>
    <scope>NUCLEOTIDE SEQUENCE</scope>
    <source>
        <strain evidence="1">PC1</strain>
    </source>
</reference>
<sequence>EKQLRELIRTQKYTYNIVKEKQDDSQMIFTVVFFKHQPAHPINQTITFEFLFFKDQEIKFKTENNTFYYILKQVNLEQIIDRDYEQ</sequence>
<dbReference type="AlphaFoldDB" id="A0A146KA76"/>
<feature type="non-terminal residue" evidence="1">
    <location>
        <position position="86"/>
    </location>
</feature>
<proteinExistence type="predicted"/>
<dbReference type="EMBL" id="GDID01004200">
    <property type="protein sequence ID" value="JAP92406.1"/>
    <property type="molecule type" value="Transcribed_RNA"/>
</dbReference>
<evidence type="ECO:0000313" key="1">
    <source>
        <dbReference type="EMBL" id="JAP92406.1"/>
    </source>
</evidence>
<gene>
    <name evidence="1" type="ORF">TPC1_15667</name>
</gene>